<reference evidence="3 5" key="2">
    <citation type="submission" date="2016-10" db="EMBL/GenBank/DDBJ databases">
        <authorList>
            <person name="de Groot N.N."/>
        </authorList>
    </citation>
    <scope>NUCLEOTIDE SEQUENCE [LARGE SCALE GENOMIC DNA]</scope>
    <source>
        <strain evidence="3 5">WG7</strain>
    </source>
</reference>
<dbReference type="Gene3D" id="1.10.10.10">
    <property type="entry name" value="Winged helix-like DNA-binding domain superfamily/Winged helix DNA-binding domain"/>
    <property type="match status" value="1"/>
</dbReference>
<dbReference type="GO" id="GO:0004803">
    <property type="term" value="F:transposase activity"/>
    <property type="evidence" value="ECO:0007669"/>
    <property type="project" value="InterPro"/>
</dbReference>
<organism evidence="2 7">
    <name type="scientific">Halanaerobium congolense</name>
    <dbReference type="NCBI Taxonomy" id="54121"/>
    <lineage>
        <taxon>Bacteria</taxon>
        <taxon>Bacillati</taxon>
        <taxon>Bacillota</taxon>
        <taxon>Clostridia</taxon>
        <taxon>Halanaerobiales</taxon>
        <taxon>Halanaerobiaceae</taxon>
        <taxon>Halanaerobium</taxon>
    </lineage>
</organism>
<gene>
    <name evidence="4" type="ORF">BY453_1882</name>
    <name evidence="2" type="ORF">SAMN04488597_1272</name>
    <name evidence="3" type="ORF">SAMN04515654_1044</name>
</gene>
<reference evidence="2 7" key="1">
    <citation type="submission" date="2016-10" db="EMBL/GenBank/DDBJ databases">
        <authorList>
            <person name="Varghese N."/>
            <person name="Submissions S."/>
        </authorList>
    </citation>
    <scope>NUCLEOTIDE SEQUENCE [LARGE SCALE GENOMIC DNA]</scope>
    <source>
        <strain evidence="2 7">WG10</strain>
    </source>
</reference>
<protein>
    <submittedName>
        <fullName evidence="2">Transposase and inactivated derivatives</fullName>
    </submittedName>
    <submittedName>
        <fullName evidence="4">Transposase-like protein</fullName>
    </submittedName>
</protein>
<dbReference type="Proteomes" id="UP000295758">
    <property type="component" value="Unassembled WGS sequence"/>
</dbReference>
<evidence type="ECO:0000313" key="7">
    <source>
        <dbReference type="Proteomes" id="UP000324896"/>
    </source>
</evidence>
<dbReference type="AlphaFoldDB" id="A0A1G6S1I6"/>
<dbReference type="SUPFAM" id="SSF46689">
    <property type="entry name" value="Homeodomain-like"/>
    <property type="match status" value="1"/>
</dbReference>
<feature type="coiled-coil region" evidence="1">
    <location>
        <begin position="62"/>
        <end position="96"/>
    </location>
</feature>
<accession>A0A1G6S1I6</accession>
<name>A0A1G6S1I6_9FIRM</name>
<dbReference type="InterPro" id="IPR036388">
    <property type="entry name" value="WH-like_DNA-bd_sf"/>
</dbReference>
<dbReference type="EMBL" id="FNEH01000004">
    <property type="protein sequence ID" value="SDI27986.1"/>
    <property type="molecule type" value="Genomic_DNA"/>
</dbReference>
<evidence type="ECO:0000313" key="6">
    <source>
        <dbReference type="Proteomes" id="UP000295758"/>
    </source>
</evidence>
<evidence type="ECO:0000313" key="2">
    <source>
        <dbReference type="EMBL" id="SDD10698.1"/>
    </source>
</evidence>
<reference evidence="4 6" key="3">
    <citation type="submission" date="2019-03" db="EMBL/GenBank/DDBJ databases">
        <title>Deep subsurface shale carbon reservoir microbial communities from Ohio and West Virginia, USA.</title>
        <authorList>
            <person name="Wrighton K."/>
        </authorList>
    </citation>
    <scope>NUCLEOTIDE SEQUENCE [LARGE SCALE GENOMIC DNA]</scope>
    <source>
        <strain evidence="4 6">UTICA-S4D12</strain>
    </source>
</reference>
<evidence type="ECO:0000256" key="1">
    <source>
        <dbReference type="SAM" id="Coils"/>
    </source>
</evidence>
<dbReference type="GO" id="GO:0006313">
    <property type="term" value="P:DNA transposition"/>
    <property type="evidence" value="ECO:0007669"/>
    <property type="project" value="InterPro"/>
</dbReference>
<keyword evidence="1" id="KW-0175">Coiled coil</keyword>
<dbReference type="InterPro" id="IPR002514">
    <property type="entry name" value="Transposase_8"/>
</dbReference>
<dbReference type="Proteomes" id="UP000198945">
    <property type="component" value="Unassembled WGS sequence"/>
</dbReference>
<evidence type="ECO:0000313" key="4">
    <source>
        <dbReference type="EMBL" id="TDS23479.1"/>
    </source>
</evidence>
<dbReference type="Pfam" id="PF01527">
    <property type="entry name" value="HTH_Tnp_1"/>
    <property type="match status" value="1"/>
</dbReference>
<dbReference type="Proteomes" id="UP000324896">
    <property type="component" value="Unassembled WGS sequence"/>
</dbReference>
<sequence length="103" mass="12049">MANRKYSDETKEQIVKECREIGNTALVARRHNISKHTVYSWVKKAKETGSVRSLPKDEKKKMKEIENRLKKMSGENDKLKKIVAEKELELAILRELRDEVNPI</sequence>
<dbReference type="EMBL" id="SOAA01000088">
    <property type="protein sequence ID" value="TDS23479.1"/>
    <property type="molecule type" value="Genomic_DNA"/>
</dbReference>
<evidence type="ECO:0000313" key="3">
    <source>
        <dbReference type="EMBL" id="SDI27986.1"/>
    </source>
</evidence>
<dbReference type="EMBL" id="FMYT01000027">
    <property type="protein sequence ID" value="SDD10698.1"/>
    <property type="molecule type" value="Genomic_DNA"/>
</dbReference>
<evidence type="ECO:0000313" key="5">
    <source>
        <dbReference type="Proteomes" id="UP000198945"/>
    </source>
</evidence>
<dbReference type="GO" id="GO:0003677">
    <property type="term" value="F:DNA binding"/>
    <property type="evidence" value="ECO:0007669"/>
    <property type="project" value="InterPro"/>
</dbReference>
<dbReference type="InterPro" id="IPR009057">
    <property type="entry name" value="Homeodomain-like_sf"/>
</dbReference>
<proteinExistence type="predicted"/>